<evidence type="ECO:0000313" key="4">
    <source>
        <dbReference type="EMBL" id="CAG5067487.1"/>
    </source>
</evidence>
<gene>
    <name evidence="4" type="primary">gap_1</name>
    <name evidence="4" type="ORF">DYBT9623_00208</name>
</gene>
<dbReference type="SMART" id="SM00846">
    <property type="entry name" value="Gp_dh_N"/>
    <property type="match status" value="1"/>
</dbReference>
<evidence type="ECO:0000313" key="5">
    <source>
        <dbReference type="Proteomes" id="UP000679725"/>
    </source>
</evidence>
<dbReference type="CDD" id="cd05214">
    <property type="entry name" value="GAPDH_I_N"/>
    <property type="match status" value="1"/>
</dbReference>
<dbReference type="PANTHER" id="PTHR43148">
    <property type="entry name" value="GLYCERALDEHYDE-3-PHOSPHATE DEHYDROGENASE 2"/>
    <property type="match status" value="1"/>
</dbReference>
<dbReference type="PRINTS" id="PR00078">
    <property type="entry name" value="G3PDHDRGNASE"/>
</dbReference>
<feature type="domain" description="Glyceraldehyde 3-phosphate dehydrogenase NAD(P) binding" evidence="3">
    <location>
        <begin position="22"/>
        <end position="167"/>
    </location>
</feature>
<dbReference type="PROSITE" id="PS00071">
    <property type="entry name" value="GAPDH"/>
    <property type="match status" value="1"/>
</dbReference>
<proteinExistence type="inferred from homology"/>
<keyword evidence="1 4" id="KW-0560">Oxidoreductase</keyword>
<dbReference type="Gene3D" id="3.30.360.10">
    <property type="entry name" value="Dihydrodipicolinate Reductase, domain 2"/>
    <property type="match status" value="1"/>
</dbReference>
<protein>
    <submittedName>
        <fullName evidence="4">Glyceraldehyde-3-phosphate dehydrogenase</fullName>
        <ecNumber evidence="4">1.2.1.12</ecNumber>
    </submittedName>
</protein>
<evidence type="ECO:0000256" key="2">
    <source>
        <dbReference type="RuleBase" id="RU000397"/>
    </source>
</evidence>
<keyword evidence="5" id="KW-1185">Reference proteome</keyword>
<dbReference type="SUPFAM" id="SSF51735">
    <property type="entry name" value="NAD(P)-binding Rossmann-fold domains"/>
    <property type="match status" value="1"/>
</dbReference>
<evidence type="ECO:0000256" key="1">
    <source>
        <dbReference type="ARBA" id="ARBA00023002"/>
    </source>
</evidence>
<sequence length="347" mass="37602">MNDAILSHEINGISSLKHSIMKKIAINGFGRIGRAALKVIFENNDLELVGVNDLMSIENAAYLLKYDSNYGKYEKEIKVEGDSLVIDGKSVKYHSIREIENLPWKALGVDVVIESTGFFTNHADAEKHISSGAKFVVISGPTKDTPTVVHGVNTEDGKVSIFSCASCTTNSISPVIEILGRRLGIKKAILNTTHAYTASQTLVDAPSKREPRMGRAAGMNLAPAATGAAIATTKALPQYAGKFDGIAVRVPVSVGSISDITFIAERPTTVEEINQILTEEAATARYEKVVAVTDEPLVSTDIVKSPFAATVDLEMTRVVDGDLVKVMAWYDNEWGFTNQMIRQIQSL</sequence>
<dbReference type="InterPro" id="IPR036291">
    <property type="entry name" value="NAD(P)-bd_dom_sf"/>
</dbReference>
<dbReference type="Pfam" id="PF02800">
    <property type="entry name" value="Gp_dh_C"/>
    <property type="match status" value="1"/>
</dbReference>
<dbReference type="InterPro" id="IPR020831">
    <property type="entry name" value="GlycerAld/Erythrose_P_DH"/>
</dbReference>
<dbReference type="InterPro" id="IPR020828">
    <property type="entry name" value="GlycerAld_3-P_DH_NAD(P)-bd"/>
</dbReference>
<dbReference type="InterPro" id="IPR020829">
    <property type="entry name" value="GlycerAld_3-P_DH_cat"/>
</dbReference>
<comment type="similarity">
    <text evidence="2">Belongs to the glyceraldehyde-3-phosphate dehydrogenase family.</text>
</comment>
<dbReference type="Pfam" id="PF00044">
    <property type="entry name" value="Gp_dh_N"/>
    <property type="match status" value="1"/>
</dbReference>
<accession>A0ABM8UIZ1</accession>
<evidence type="ECO:0000259" key="3">
    <source>
        <dbReference type="SMART" id="SM00846"/>
    </source>
</evidence>
<reference evidence="4 5" key="1">
    <citation type="submission" date="2021-04" db="EMBL/GenBank/DDBJ databases">
        <authorList>
            <person name="Rodrigo-Torres L."/>
            <person name="Arahal R. D."/>
            <person name="Lucena T."/>
        </authorList>
    </citation>
    <scope>NUCLEOTIDE SEQUENCE [LARGE SCALE GENOMIC DNA]</scope>
    <source>
        <strain evidence="4 5">CECT 9623</strain>
    </source>
</reference>
<dbReference type="EMBL" id="CAJRAU010000001">
    <property type="protein sequence ID" value="CAG5067487.1"/>
    <property type="molecule type" value="Genomic_DNA"/>
</dbReference>
<organism evidence="4 5">
    <name type="scientific">Dyadobacter linearis</name>
    <dbReference type="NCBI Taxonomy" id="2823330"/>
    <lineage>
        <taxon>Bacteria</taxon>
        <taxon>Pseudomonadati</taxon>
        <taxon>Bacteroidota</taxon>
        <taxon>Cytophagia</taxon>
        <taxon>Cytophagales</taxon>
        <taxon>Spirosomataceae</taxon>
        <taxon>Dyadobacter</taxon>
    </lineage>
</organism>
<dbReference type="GO" id="GO:0004365">
    <property type="term" value="F:glyceraldehyde-3-phosphate dehydrogenase (NAD+) (phosphorylating) activity"/>
    <property type="evidence" value="ECO:0007669"/>
    <property type="project" value="UniProtKB-EC"/>
</dbReference>
<dbReference type="PIRSF" id="PIRSF000149">
    <property type="entry name" value="GAP_DH"/>
    <property type="match status" value="1"/>
</dbReference>
<dbReference type="InterPro" id="IPR020830">
    <property type="entry name" value="GlycerAld_3-P_DH_AS"/>
</dbReference>
<dbReference type="Gene3D" id="3.40.50.720">
    <property type="entry name" value="NAD(P)-binding Rossmann-like Domain"/>
    <property type="match status" value="1"/>
</dbReference>
<dbReference type="Proteomes" id="UP000679725">
    <property type="component" value="Unassembled WGS sequence"/>
</dbReference>
<dbReference type="SUPFAM" id="SSF55347">
    <property type="entry name" value="Glyceraldehyde-3-phosphate dehydrogenase-like, C-terminal domain"/>
    <property type="match status" value="1"/>
</dbReference>
<dbReference type="EC" id="1.2.1.12" evidence="4"/>
<name>A0ABM8UIZ1_9BACT</name>
<comment type="caution">
    <text evidence="4">The sequence shown here is derived from an EMBL/GenBank/DDBJ whole genome shotgun (WGS) entry which is preliminary data.</text>
</comment>